<name>A0ABS5FMR8_9BRAD</name>
<reference evidence="3" key="1">
    <citation type="journal article" date="2021" name="ISME J.">
        <title>Evolutionary origin and ecological implication of a unique nif island in free-living Bradyrhizobium lineages.</title>
        <authorList>
            <person name="Tao J."/>
        </authorList>
    </citation>
    <scope>NUCLEOTIDE SEQUENCE [LARGE SCALE GENOMIC DNA]</scope>
    <source>
        <strain evidence="3">SZCCT0434</strain>
    </source>
</reference>
<protein>
    <submittedName>
        <fullName evidence="2">Uncharacterized protein</fullName>
    </submittedName>
</protein>
<evidence type="ECO:0000313" key="3">
    <source>
        <dbReference type="Proteomes" id="UP001315278"/>
    </source>
</evidence>
<dbReference type="Proteomes" id="UP001315278">
    <property type="component" value="Unassembled WGS sequence"/>
</dbReference>
<keyword evidence="3" id="KW-1185">Reference proteome</keyword>
<dbReference type="RefSeq" id="WP_212395154.1">
    <property type="nucleotide sequence ID" value="NZ_JAFCJH010000023.1"/>
</dbReference>
<evidence type="ECO:0000256" key="1">
    <source>
        <dbReference type="SAM" id="MobiDB-lite"/>
    </source>
</evidence>
<organism evidence="2 3">
    <name type="scientific">Bradyrhizobium jicamae</name>
    <dbReference type="NCBI Taxonomy" id="280332"/>
    <lineage>
        <taxon>Bacteria</taxon>
        <taxon>Pseudomonadati</taxon>
        <taxon>Pseudomonadota</taxon>
        <taxon>Alphaproteobacteria</taxon>
        <taxon>Hyphomicrobiales</taxon>
        <taxon>Nitrobacteraceae</taxon>
        <taxon>Bradyrhizobium</taxon>
    </lineage>
</organism>
<comment type="caution">
    <text evidence="2">The sequence shown here is derived from an EMBL/GenBank/DDBJ whole genome shotgun (WGS) entry which is preliminary data.</text>
</comment>
<sequence>MDPEQDIDERTASALRRSYGRLAWWIVRLNRFLEPARLAEPPRPHLPPRIAMLPRRPTPPRPD</sequence>
<proteinExistence type="predicted"/>
<accession>A0ABS5FMR8</accession>
<feature type="region of interest" description="Disordered" evidence="1">
    <location>
        <begin position="38"/>
        <end position="63"/>
    </location>
</feature>
<dbReference type="EMBL" id="JAFCJH010000023">
    <property type="protein sequence ID" value="MBR0798094.1"/>
    <property type="molecule type" value="Genomic_DNA"/>
</dbReference>
<gene>
    <name evidence="2" type="ORF">JQ615_22130</name>
</gene>
<evidence type="ECO:0000313" key="2">
    <source>
        <dbReference type="EMBL" id="MBR0798094.1"/>
    </source>
</evidence>